<feature type="transmembrane region" description="Helical" evidence="2">
    <location>
        <begin position="149"/>
        <end position="168"/>
    </location>
</feature>
<keyword evidence="4" id="KW-0645">Protease</keyword>
<evidence type="ECO:0000256" key="1">
    <source>
        <dbReference type="SAM" id="MobiDB-lite"/>
    </source>
</evidence>
<evidence type="ECO:0000256" key="2">
    <source>
        <dbReference type="SAM" id="Phobius"/>
    </source>
</evidence>
<evidence type="ECO:0000313" key="4">
    <source>
        <dbReference type="EMBL" id="GED06701.1"/>
    </source>
</evidence>
<dbReference type="Gene3D" id="3.10.620.30">
    <property type="match status" value="1"/>
</dbReference>
<feature type="transmembrane region" description="Helical" evidence="2">
    <location>
        <begin position="37"/>
        <end position="58"/>
    </location>
</feature>
<feature type="transmembrane region" description="Helical" evidence="2">
    <location>
        <begin position="224"/>
        <end position="245"/>
    </location>
</feature>
<feature type="transmembrane region" description="Helical" evidence="2">
    <location>
        <begin position="174"/>
        <end position="191"/>
    </location>
</feature>
<dbReference type="OrthoDB" id="3651060at2"/>
<dbReference type="GO" id="GO:0008233">
    <property type="term" value="F:peptidase activity"/>
    <property type="evidence" value="ECO:0007669"/>
    <property type="project" value="UniProtKB-KW"/>
</dbReference>
<name>A0A4Y4DWC4_GLUUR</name>
<feature type="compositionally biased region" description="Polar residues" evidence="1">
    <location>
        <begin position="316"/>
        <end position="337"/>
    </location>
</feature>
<comment type="caution">
    <text evidence="4">The sequence shown here is derived from an EMBL/GenBank/DDBJ whole genome shotgun (WGS) entry which is preliminary data.</text>
</comment>
<proteinExistence type="predicted"/>
<evidence type="ECO:0000259" key="3">
    <source>
        <dbReference type="SMART" id="SM00460"/>
    </source>
</evidence>
<feature type="transmembrane region" description="Helical" evidence="2">
    <location>
        <begin position="118"/>
        <end position="142"/>
    </location>
</feature>
<feature type="transmembrane region" description="Helical" evidence="2">
    <location>
        <begin position="9"/>
        <end position="31"/>
    </location>
</feature>
<evidence type="ECO:0000313" key="5">
    <source>
        <dbReference type="Proteomes" id="UP000316612"/>
    </source>
</evidence>
<feature type="region of interest" description="Disordered" evidence="1">
    <location>
        <begin position="316"/>
        <end position="341"/>
    </location>
</feature>
<dbReference type="InterPro" id="IPR002931">
    <property type="entry name" value="Transglutaminase-like"/>
</dbReference>
<protein>
    <submittedName>
        <fullName evidence="4">Cysteine protease</fullName>
    </submittedName>
</protein>
<dbReference type="RefSeq" id="WP_141365024.1">
    <property type="nucleotide sequence ID" value="NZ_BAAAJL010000006.1"/>
</dbReference>
<feature type="region of interest" description="Disordered" evidence="1">
    <location>
        <begin position="555"/>
        <end position="604"/>
    </location>
</feature>
<dbReference type="PANTHER" id="PTHR42736:SF1">
    <property type="entry name" value="PROTEIN-GLUTAMINE GAMMA-GLUTAMYLTRANSFERASE"/>
    <property type="match status" value="1"/>
</dbReference>
<feature type="transmembrane region" description="Helical" evidence="2">
    <location>
        <begin position="65"/>
        <end position="82"/>
    </location>
</feature>
<reference evidence="4 5" key="1">
    <citation type="submission" date="2019-06" db="EMBL/GenBank/DDBJ databases">
        <title>Whole genome shotgun sequence of Glutamicibacter uratoxydans NBRC 15515.</title>
        <authorList>
            <person name="Hosoyama A."/>
            <person name="Uohara A."/>
            <person name="Ohji S."/>
            <person name="Ichikawa N."/>
        </authorList>
    </citation>
    <scope>NUCLEOTIDE SEQUENCE [LARGE SCALE GENOMIC DNA]</scope>
    <source>
        <strain evidence="4 5">NBRC 15515</strain>
    </source>
</reference>
<feature type="domain" description="Transglutaminase-like" evidence="3">
    <location>
        <begin position="488"/>
        <end position="560"/>
    </location>
</feature>
<dbReference type="SMART" id="SM00460">
    <property type="entry name" value="TGc"/>
    <property type="match status" value="1"/>
</dbReference>
<keyword evidence="2" id="KW-1133">Transmembrane helix</keyword>
<keyword evidence="4" id="KW-0378">Hydrolase</keyword>
<dbReference type="SUPFAM" id="SSF54001">
    <property type="entry name" value="Cysteine proteinases"/>
    <property type="match status" value="1"/>
</dbReference>
<dbReference type="Pfam" id="PF01841">
    <property type="entry name" value="Transglut_core"/>
    <property type="match status" value="1"/>
</dbReference>
<dbReference type="Proteomes" id="UP000316612">
    <property type="component" value="Unassembled WGS sequence"/>
</dbReference>
<organism evidence="4 5">
    <name type="scientific">Glutamicibacter uratoxydans</name>
    <name type="common">Arthrobacter uratoxydans</name>
    <dbReference type="NCBI Taxonomy" id="43667"/>
    <lineage>
        <taxon>Bacteria</taxon>
        <taxon>Bacillati</taxon>
        <taxon>Actinomycetota</taxon>
        <taxon>Actinomycetes</taxon>
        <taxon>Micrococcales</taxon>
        <taxon>Micrococcaceae</taxon>
        <taxon>Glutamicibacter</taxon>
    </lineage>
</organism>
<dbReference type="AlphaFoldDB" id="A0A4Y4DWC4"/>
<dbReference type="InterPro" id="IPR052901">
    <property type="entry name" value="Bact_TGase-like"/>
</dbReference>
<gene>
    <name evidence="4" type="ORF">AUR04nite_22330</name>
</gene>
<keyword evidence="2" id="KW-0472">Membrane</keyword>
<keyword evidence="2" id="KW-0812">Transmembrane</keyword>
<feature type="compositionally biased region" description="Basic and acidic residues" evidence="1">
    <location>
        <begin position="562"/>
        <end position="574"/>
    </location>
</feature>
<sequence>MKKLPLWRYGVDAAVLGAALALGAFGLWDAYGGSTSFLLASLGGIIAGLGLAWANVYFRWGTWQTAGAFALVYLVLGTPLAVPREASYFVLPNLESLRTLLSGVVLSWKDMLTVAPPVGSFGGVLIVAFLSTLLSSLLAGLAAWHLRSAYYTVIPVLAMFVVGIIFGTRNVPLPIARSVVFIALLIGWLAWRRHIGRQLPAGGDVLERGSEEAKGSRELLLRRVALGTAVLLGAGGLTAAATPLLSPNSPRQVLRDVLEPPVDLYDYPSPLTDFRKYVKTMSKSTLFTVQGLPEGQRIRLAALDSYNGMVFTVDPESSGSYSPVGDSTQIRSGSSEAQRPEGKLQITVDGYSGVWVPGGGKLESIDLGGPRSDELARSLFYSPDAETMLSSQGLQQGDSYSMNVQFPLAPGDQELSDAKLGGLRMPKLANVPPMAGTKAVDFIGASKGDLNRIRSLETALSTGGFLSHGTEGEPQSLSGHGAGRITSLLSAKEMIGDDEQFAAAMVLMAREQGIPARVVMGFYPRQYNPAQPVAITGADVHAWVEINYEGLGWVPFNPTPTKNDEPTPPEKEPKAVPQPQVLQPPPPAQKVPDLPPQTAPDPQALQEQPQNLIAQYGQIILVIAIALGSILVLLAPFLLIALLKKRRRTKRATSGSTSQRIDGGWQELLSAATDHRVMTQAGATRRENAALLAAGFSSLDEQAHALARRADEANFSARQPTEAEVKEYWEEVQRQSTAMGEKMGTWQKLRAKYSPRSLVHELLGRVNLNPKFMDNIKLTKNTEQAGD</sequence>
<dbReference type="InterPro" id="IPR038765">
    <property type="entry name" value="Papain-like_cys_pep_sf"/>
</dbReference>
<accession>A0A4Y4DWC4</accession>
<dbReference type="PANTHER" id="PTHR42736">
    <property type="entry name" value="PROTEIN-GLUTAMINE GAMMA-GLUTAMYLTRANSFERASE"/>
    <property type="match status" value="1"/>
</dbReference>
<feature type="compositionally biased region" description="Pro residues" evidence="1">
    <location>
        <begin position="582"/>
        <end position="599"/>
    </location>
</feature>
<feature type="transmembrane region" description="Helical" evidence="2">
    <location>
        <begin position="619"/>
        <end position="643"/>
    </location>
</feature>
<dbReference type="EMBL" id="BJNY01000012">
    <property type="protein sequence ID" value="GED06701.1"/>
    <property type="molecule type" value="Genomic_DNA"/>
</dbReference>
<keyword evidence="5" id="KW-1185">Reference proteome</keyword>
<dbReference type="GO" id="GO:0006508">
    <property type="term" value="P:proteolysis"/>
    <property type="evidence" value="ECO:0007669"/>
    <property type="project" value="UniProtKB-KW"/>
</dbReference>